<evidence type="ECO:0000256" key="8">
    <source>
        <dbReference type="ARBA" id="ARBA00050239"/>
    </source>
</evidence>
<evidence type="ECO:0000256" key="7">
    <source>
        <dbReference type="ARBA" id="ARBA00022997"/>
    </source>
</evidence>
<dbReference type="GO" id="GO:0005737">
    <property type="term" value="C:cytoplasm"/>
    <property type="evidence" value="ECO:0007669"/>
    <property type="project" value="UniProtKB-SubCell"/>
</dbReference>
<gene>
    <name evidence="11" type="ORF">GGR21_000259</name>
</gene>
<name>A0A840CLP7_9BACT</name>
<dbReference type="AlphaFoldDB" id="A0A840CLP7"/>
<evidence type="ECO:0000256" key="9">
    <source>
        <dbReference type="ARBA" id="ARBA00066675"/>
    </source>
</evidence>
<dbReference type="InterPro" id="IPR005320">
    <property type="entry name" value="Peptidase_S51"/>
</dbReference>
<comment type="similarity">
    <text evidence="2">Belongs to the peptidase S51 family.</text>
</comment>
<comment type="catalytic activity">
    <reaction evidence="8">
        <text>Dipeptidase E catalyzes the hydrolysis of dipeptides Asp-|-Xaa. It does not act on peptides with N-terminal Glu, Asn or Gln, nor does it cleave isoaspartyl peptides.</text>
        <dbReference type="EC" id="3.4.13.21"/>
    </reaction>
</comment>
<sequence length="236" mass="26743">MRLLLISNSTNPGEAYLDYPKNNIKEFLGKKPVKALFIPYAAVTFSYDEYEKKVNDRFKEIGHSVKSIHHFKDPKKAVEEADAIVVGGGNTWKLVRTMRDNGIIRLINQKVKKGTPYIGWSAGSNVACPTLRTTNDMPIIDPKGFNVINLVPFQINPHYLDVHPEGHGGETREDRIREFITENPDMYVVGLREGSMLNLEGKTLKLIGDKTARIFKYGQESVELSKNDDFSFLLKK</sequence>
<dbReference type="Gene3D" id="3.40.50.880">
    <property type="match status" value="1"/>
</dbReference>
<evidence type="ECO:0000313" key="12">
    <source>
        <dbReference type="Proteomes" id="UP000555103"/>
    </source>
</evidence>
<dbReference type="EMBL" id="JACIEP010000001">
    <property type="protein sequence ID" value="MBB4034374.1"/>
    <property type="molecule type" value="Genomic_DNA"/>
</dbReference>
<keyword evidence="5 11" id="KW-0378">Hydrolase</keyword>
<dbReference type="GO" id="GO:0008236">
    <property type="term" value="F:serine-type peptidase activity"/>
    <property type="evidence" value="ECO:0007669"/>
    <property type="project" value="UniProtKB-KW"/>
</dbReference>
<dbReference type="FunFam" id="3.40.50.880:FF:000007">
    <property type="entry name" value="Peptidase E"/>
    <property type="match status" value="1"/>
</dbReference>
<dbReference type="GO" id="GO:0006508">
    <property type="term" value="P:proteolysis"/>
    <property type="evidence" value="ECO:0007669"/>
    <property type="project" value="UniProtKB-KW"/>
</dbReference>
<evidence type="ECO:0000256" key="2">
    <source>
        <dbReference type="ARBA" id="ARBA00006534"/>
    </source>
</evidence>
<dbReference type="PANTHER" id="PTHR20842:SF0">
    <property type="entry name" value="ALPHA-ASPARTYL DIPEPTIDASE"/>
    <property type="match status" value="1"/>
</dbReference>
<evidence type="ECO:0000256" key="6">
    <source>
        <dbReference type="ARBA" id="ARBA00022825"/>
    </source>
</evidence>
<dbReference type="NCBIfam" id="NF003642">
    <property type="entry name" value="PRK05282.1"/>
    <property type="match status" value="1"/>
</dbReference>
<dbReference type="Pfam" id="PF03575">
    <property type="entry name" value="Peptidase_S51"/>
    <property type="match status" value="1"/>
</dbReference>
<dbReference type="CDD" id="cd03146">
    <property type="entry name" value="GAT1_Peptidase_E"/>
    <property type="match status" value="1"/>
</dbReference>
<dbReference type="InterPro" id="IPR029062">
    <property type="entry name" value="Class_I_gatase-like"/>
</dbReference>
<keyword evidence="12" id="KW-1185">Reference proteome</keyword>
<evidence type="ECO:0000256" key="3">
    <source>
        <dbReference type="ARBA" id="ARBA00022490"/>
    </source>
</evidence>
<reference evidence="11 12" key="1">
    <citation type="submission" date="2020-08" db="EMBL/GenBank/DDBJ databases">
        <title>Genomic Encyclopedia of Type Strains, Phase IV (KMG-IV): sequencing the most valuable type-strain genomes for metagenomic binning, comparative biology and taxonomic classification.</title>
        <authorList>
            <person name="Goeker M."/>
        </authorList>
    </citation>
    <scope>NUCLEOTIDE SEQUENCE [LARGE SCALE GENOMIC DNA]</scope>
    <source>
        <strain evidence="11 12">DSM 104969</strain>
    </source>
</reference>
<accession>A0A840CLP7</accession>
<keyword evidence="4" id="KW-0645">Protease</keyword>
<keyword evidence="7 11" id="KW-0224">Dipeptidase</keyword>
<proteinExistence type="inferred from homology"/>
<evidence type="ECO:0000256" key="4">
    <source>
        <dbReference type="ARBA" id="ARBA00022670"/>
    </source>
</evidence>
<organism evidence="11 12">
    <name type="scientific">Dysgonomonas hofstadii</name>
    <dbReference type="NCBI Taxonomy" id="637886"/>
    <lineage>
        <taxon>Bacteria</taxon>
        <taxon>Pseudomonadati</taxon>
        <taxon>Bacteroidota</taxon>
        <taxon>Bacteroidia</taxon>
        <taxon>Bacteroidales</taxon>
        <taxon>Dysgonomonadaceae</taxon>
        <taxon>Dysgonomonas</taxon>
    </lineage>
</organism>
<evidence type="ECO:0000256" key="10">
    <source>
        <dbReference type="ARBA" id="ARBA00075877"/>
    </source>
</evidence>
<dbReference type="PANTHER" id="PTHR20842">
    <property type="entry name" value="PROTEASE S51 ALPHA-ASPARTYL DIPEPTIDASE"/>
    <property type="match status" value="1"/>
</dbReference>
<evidence type="ECO:0000256" key="1">
    <source>
        <dbReference type="ARBA" id="ARBA00004496"/>
    </source>
</evidence>
<dbReference type="Proteomes" id="UP000555103">
    <property type="component" value="Unassembled WGS sequence"/>
</dbReference>
<protein>
    <recommendedName>
        <fullName evidence="9">dipeptidase E</fullName>
        <ecNumber evidence="9">3.4.13.21</ecNumber>
    </recommendedName>
    <alternativeName>
        <fullName evidence="10">Asp-specific dipeptidase</fullName>
    </alternativeName>
</protein>
<keyword evidence="6" id="KW-0720">Serine protease</keyword>
<comment type="caution">
    <text evidence="11">The sequence shown here is derived from an EMBL/GenBank/DDBJ whole genome shotgun (WGS) entry which is preliminary data.</text>
</comment>
<dbReference type="EC" id="3.4.13.21" evidence="9"/>
<dbReference type="SUPFAM" id="SSF52317">
    <property type="entry name" value="Class I glutamine amidotransferase-like"/>
    <property type="match status" value="1"/>
</dbReference>
<dbReference type="RefSeq" id="WP_183305316.1">
    <property type="nucleotide sequence ID" value="NZ_JACIEP010000001.1"/>
</dbReference>
<evidence type="ECO:0000256" key="5">
    <source>
        <dbReference type="ARBA" id="ARBA00022801"/>
    </source>
</evidence>
<comment type="subcellular location">
    <subcellularLocation>
        <location evidence="1">Cytoplasm</location>
    </subcellularLocation>
</comment>
<keyword evidence="3" id="KW-0963">Cytoplasm</keyword>
<evidence type="ECO:0000313" key="11">
    <source>
        <dbReference type="EMBL" id="MBB4034374.1"/>
    </source>
</evidence>
<dbReference type="GO" id="GO:0016805">
    <property type="term" value="F:dipeptidase activity"/>
    <property type="evidence" value="ECO:0007669"/>
    <property type="project" value="UniProtKB-KW"/>
</dbReference>